<evidence type="ECO:0000256" key="1">
    <source>
        <dbReference type="ARBA" id="ARBA00023002"/>
    </source>
</evidence>
<evidence type="ECO:0000313" key="5">
    <source>
        <dbReference type="Proteomes" id="UP000469185"/>
    </source>
</evidence>
<evidence type="ECO:0000259" key="2">
    <source>
        <dbReference type="Pfam" id="PF01408"/>
    </source>
</evidence>
<comment type="caution">
    <text evidence="4">The sequence shown here is derived from an EMBL/GenBank/DDBJ whole genome shotgun (WGS) entry which is preliminary data.</text>
</comment>
<feature type="domain" description="Gfo/Idh/MocA-like oxidoreductase N-terminal" evidence="2">
    <location>
        <begin position="8"/>
        <end position="118"/>
    </location>
</feature>
<protein>
    <submittedName>
        <fullName evidence="4">Gfo/Idh/MocA family oxidoreductase</fullName>
    </submittedName>
</protein>
<accession>A0A6N9YS59</accession>
<dbReference type="PANTHER" id="PTHR43818">
    <property type="entry name" value="BCDNA.GH03377"/>
    <property type="match status" value="1"/>
</dbReference>
<dbReference type="SUPFAM" id="SSF55347">
    <property type="entry name" value="Glyceraldehyde-3-phosphate dehydrogenase-like, C-terminal domain"/>
    <property type="match status" value="1"/>
</dbReference>
<dbReference type="Gene3D" id="3.30.360.10">
    <property type="entry name" value="Dihydrodipicolinate Reductase, domain 2"/>
    <property type="match status" value="1"/>
</dbReference>
<dbReference type="Gene3D" id="3.40.50.720">
    <property type="entry name" value="NAD(P)-binding Rossmann-like Domain"/>
    <property type="match status" value="1"/>
</dbReference>
<dbReference type="GO" id="GO:0000166">
    <property type="term" value="F:nucleotide binding"/>
    <property type="evidence" value="ECO:0007669"/>
    <property type="project" value="InterPro"/>
</dbReference>
<sequence>MTGQDELQIGIIGAGSMGRTHARRYADVGGCLVVAVCDPTTTTAEALADDVAERTGARPKVYADLGSLLAAEKLDAISVCTPPNDHATAAASALERGVAVLCEKPPTRTGAELDTLAARIGPDPMLQFGMCHVFHPGVQQANDLLTSGRLGDVVHLNVRFAHRFDGLQDSWFADPEIAGGGIMLDTLVHSVSIVRVLVGEPRAVSAFTHTAIPGIRVEDSAVVSLQTDSGTVATMQASWATPPGSAMVDIYGTKGQAVIEYGQPALRYRIGTKQQWRHGEQQSETRSAAGDRYHGQAHSFLTAVRSGHVSDNTITDAQAVMRVLDAAYASAQAGGGAVVLGG</sequence>
<dbReference type="Proteomes" id="UP000469185">
    <property type="component" value="Unassembled WGS sequence"/>
</dbReference>
<dbReference type="AlphaFoldDB" id="A0A6N9YS59"/>
<evidence type="ECO:0000313" key="4">
    <source>
        <dbReference type="EMBL" id="NED97873.1"/>
    </source>
</evidence>
<dbReference type="Pfam" id="PF22725">
    <property type="entry name" value="GFO_IDH_MocA_C3"/>
    <property type="match status" value="1"/>
</dbReference>
<dbReference type="InterPro" id="IPR050463">
    <property type="entry name" value="Gfo/Idh/MocA_oxidrdct_glycsds"/>
</dbReference>
<dbReference type="InterPro" id="IPR000683">
    <property type="entry name" value="Gfo/Idh/MocA-like_OxRdtase_N"/>
</dbReference>
<dbReference type="GO" id="GO:0016491">
    <property type="term" value="F:oxidoreductase activity"/>
    <property type="evidence" value="ECO:0007669"/>
    <property type="project" value="UniProtKB-KW"/>
</dbReference>
<keyword evidence="1" id="KW-0560">Oxidoreductase</keyword>
<dbReference type="InterPro" id="IPR055170">
    <property type="entry name" value="GFO_IDH_MocA-like_dom"/>
</dbReference>
<dbReference type="EMBL" id="JAAGOB010000014">
    <property type="protein sequence ID" value="NED97873.1"/>
    <property type="molecule type" value="Genomic_DNA"/>
</dbReference>
<dbReference type="PANTHER" id="PTHR43818:SF11">
    <property type="entry name" value="BCDNA.GH03377"/>
    <property type="match status" value="1"/>
</dbReference>
<dbReference type="Pfam" id="PF01408">
    <property type="entry name" value="GFO_IDH_MocA"/>
    <property type="match status" value="1"/>
</dbReference>
<dbReference type="RefSeq" id="WP_163820665.1">
    <property type="nucleotide sequence ID" value="NZ_JAAGOB010000014.1"/>
</dbReference>
<feature type="domain" description="GFO/IDH/MocA-like oxidoreductase" evidence="3">
    <location>
        <begin position="138"/>
        <end position="257"/>
    </location>
</feature>
<evidence type="ECO:0000259" key="3">
    <source>
        <dbReference type="Pfam" id="PF22725"/>
    </source>
</evidence>
<organism evidence="4 5">
    <name type="scientific">Phytoactinopolyspora alkaliphila</name>
    <dbReference type="NCBI Taxonomy" id="1783498"/>
    <lineage>
        <taxon>Bacteria</taxon>
        <taxon>Bacillati</taxon>
        <taxon>Actinomycetota</taxon>
        <taxon>Actinomycetes</taxon>
        <taxon>Jiangellales</taxon>
        <taxon>Jiangellaceae</taxon>
        <taxon>Phytoactinopolyspora</taxon>
    </lineage>
</organism>
<keyword evidence="5" id="KW-1185">Reference proteome</keyword>
<dbReference type="InterPro" id="IPR036291">
    <property type="entry name" value="NAD(P)-bd_dom_sf"/>
</dbReference>
<dbReference type="SUPFAM" id="SSF51735">
    <property type="entry name" value="NAD(P)-binding Rossmann-fold domains"/>
    <property type="match status" value="1"/>
</dbReference>
<name>A0A6N9YS59_9ACTN</name>
<reference evidence="4 5" key="1">
    <citation type="submission" date="2020-02" db="EMBL/GenBank/DDBJ databases">
        <authorList>
            <person name="Li X.-J."/>
            <person name="Feng X.-M."/>
        </authorList>
    </citation>
    <scope>NUCLEOTIDE SEQUENCE [LARGE SCALE GENOMIC DNA]</scope>
    <source>
        <strain evidence="4 5">CGMCC 4.7225</strain>
    </source>
</reference>
<gene>
    <name evidence="4" type="ORF">G1H11_21475</name>
</gene>
<proteinExistence type="predicted"/>